<keyword evidence="5" id="KW-1185">Reference proteome</keyword>
<feature type="chain" id="PRO_5038295994" description="Effector family protein Eff1" evidence="1">
    <location>
        <begin position="28"/>
        <end position="373"/>
    </location>
</feature>
<protein>
    <recommendedName>
        <fullName evidence="6">Effector family protein Eff1</fullName>
    </recommendedName>
</protein>
<reference evidence="2" key="2">
    <citation type="submission" date="2016-04" db="EMBL/GenBank/DDBJ databases">
        <authorList>
            <person name="Evans L.H."/>
            <person name="Alamgir A."/>
            <person name="Owens N."/>
            <person name="Weber N.D."/>
            <person name="Virtaneva K."/>
            <person name="Barbian K."/>
            <person name="Babar A."/>
            <person name="Rosenke K."/>
        </authorList>
    </citation>
    <scope>NUCLEOTIDE SEQUENCE</scope>
    <source>
        <strain evidence="2">UB2112</strain>
    </source>
</reference>
<evidence type="ECO:0000313" key="2">
    <source>
        <dbReference type="EMBL" id="SAM85573.1"/>
    </source>
</evidence>
<evidence type="ECO:0000313" key="3">
    <source>
        <dbReference type="EMBL" id="SYW80501.1"/>
    </source>
</evidence>
<dbReference type="AlphaFoldDB" id="A0A1K0GBX7"/>
<dbReference type="Proteomes" id="UP000179920">
    <property type="component" value="Chromosome XVIII"/>
</dbReference>
<evidence type="ECO:0008006" key="6">
    <source>
        <dbReference type="Google" id="ProtNLM"/>
    </source>
</evidence>
<proteinExistence type="predicted"/>
<accession>A0A1K0GBX7</accession>
<evidence type="ECO:0000256" key="1">
    <source>
        <dbReference type="SAM" id="SignalP"/>
    </source>
</evidence>
<feature type="signal peptide" evidence="1">
    <location>
        <begin position="1"/>
        <end position="27"/>
    </location>
</feature>
<dbReference type="Proteomes" id="UP000658997">
    <property type="component" value="Unassembled WGS sequence"/>
</dbReference>
<organism evidence="2 4">
    <name type="scientific">Ustilago bromivora</name>
    <dbReference type="NCBI Taxonomy" id="307758"/>
    <lineage>
        <taxon>Eukaryota</taxon>
        <taxon>Fungi</taxon>
        <taxon>Dikarya</taxon>
        <taxon>Basidiomycota</taxon>
        <taxon>Ustilaginomycotina</taxon>
        <taxon>Ustilaginomycetes</taxon>
        <taxon>Ustilaginales</taxon>
        <taxon>Ustilaginaceae</taxon>
        <taxon>Ustilago</taxon>
    </lineage>
</organism>
<name>A0A1K0GBX7_9BASI</name>
<keyword evidence="1" id="KW-0732">Signal</keyword>
<reference evidence="4" key="1">
    <citation type="submission" date="2016-04" db="EMBL/GenBank/DDBJ databases">
        <authorList>
            <person name="Guldener U."/>
            <person name="Guldener U."/>
        </authorList>
    </citation>
    <scope>NUCLEOTIDE SEQUENCE [LARGE SCALE GENOMIC DNA]</scope>
    <source>
        <strain evidence="4">UB2112</strain>
    </source>
</reference>
<reference evidence="3" key="3">
    <citation type="submission" date="2018-08" db="EMBL/GenBank/DDBJ databases">
        <authorList>
            <person name="Guldener U."/>
        </authorList>
    </citation>
    <scope>NUCLEOTIDE SEQUENCE</scope>
    <source>
        <strain evidence="3">UB2</strain>
    </source>
</reference>
<dbReference type="EMBL" id="ULHB01000076">
    <property type="protein sequence ID" value="SYW80501.1"/>
    <property type="molecule type" value="Genomic_DNA"/>
</dbReference>
<gene>
    <name evidence="3" type="ORF">UBRO2_03769</name>
    <name evidence="2" type="ORF">UBRO_08139</name>
</gene>
<dbReference type="OrthoDB" id="2543616at2759"/>
<evidence type="ECO:0000313" key="4">
    <source>
        <dbReference type="Proteomes" id="UP000179920"/>
    </source>
</evidence>
<evidence type="ECO:0000313" key="5">
    <source>
        <dbReference type="Proteomes" id="UP000658997"/>
    </source>
</evidence>
<sequence>MKLSGMFRIGFVAAIVTALILLPSCIATVGSSGASTSTSQPDLHTPGSSLSLQNYIDHLKANEIIQLRGLNRFAQGKANIYDKVPFTHTKVFLDDISTAAPSLIRAPLYSIDTPLSTVKQALRDYQYVGIVDVSKQDARLIQVVKDPTEAYLKQEMFPDTQKLIQLFELDPNLHHLRNLVRSLPVLQPSAEDIKHLPQFQGKPILSQGSENIGHMFRAASTNPQEFYYLQNGKQPILVNPRTDDLFHSGEQEVHRIGAEYQNAKQKYGQTIASIIWGEPIKVSADPHGLRKSHIKLKNYPRFNDQATRDDMVTALQRYGRFRVYKNVGPNQVAYKVKMANPESIGAPLEVSVKPLTRLERLQERFHLPRIRLP</sequence>
<dbReference type="EMBL" id="LT558134">
    <property type="protein sequence ID" value="SAM85573.1"/>
    <property type="molecule type" value="Genomic_DNA"/>
</dbReference>